<comment type="caution">
    <text evidence="1">The sequence shown here is derived from an EMBL/GenBank/DDBJ whole genome shotgun (WGS) entry which is preliminary data.</text>
</comment>
<gene>
    <name evidence="1" type="ORF">Smic_07550</name>
</gene>
<evidence type="ECO:0000313" key="2">
    <source>
        <dbReference type="Proteomes" id="UP000498740"/>
    </source>
</evidence>
<evidence type="ECO:0000313" key="1">
    <source>
        <dbReference type="EMBL" id="GFN02199.1"/>
    </source>
</evidence>
<accession>A0A7J0CIF8</accession>
<organism evidence="1 2">
    <name type="scientific">Streptomyces microflavus</name>
    <name type="common">Streptomyces lipmanii</name>
    <dbReference type="NCBI Taxonomy" id="1919"/>
    <lineage>
        <taxon>Bacteria</taxon>
        <taxon>Bacillati</taxon>
        <taxon>Actinomycetota</taxon>
        <taxon>Actinomycetes</taxon>
        <taxon>Kitasatosporales</taxon>
        <taxon>Streptomycetaceae</taxon>
        <taxon>Streptomyces</taxon>
    </lineage>
</organism>
<dbReference type="Proteomes" id="UP000498740">
    <property type="component" value="Unassembled WGS sequence"/>
</dbReference>
<proteinExistence type="predicted"/>
<name>A0A7J0CIF8_STRMI</name>
<reference evidence="1 2" key="1">
    <citation type="submission" date="2020-05" db="EMBL/GenBank/DDBJ databases">
        <title>Whole genome shotgun sequence of Streptomyces microflavus NBRC 13062.</title>
        <authorList>
            <person name="Komaki H."/>
            <person name="Tamura T."/>
        </authorList>
    </citation>
    <scope>NUCLEOTIDE SEQUENCE [LARGE SCALE GENOMIC DNA]</scope>
    <source>
        <strain evidence="1 2">NBRC 13062</strain>
    </source>
</reference>
<sequence>MPSVSTRPSATSCRSGGYTFVQSLFGITILARARPLTSWRDLSTHRMAAAWRRVSRVRLSSICSIAGSGWSACSRCSSAQVTIIGRTGSRAAPRSVWP</sequence>
<dbReference type="EMBL" id="BLWD01000001">
    <property type="protein sequence ID" value="GFN02199.1"/>
    <property type="molecule type" value="Genomic_DNA"/>
</dbReference>
<dbReference type="AlphaFoldDB" id="A0A7J0CIF8"/>
<protein>
    <submittedName>
        <fullName evidence="1">Uncharacterized protein</fullName>
    </submittedName>
</protein>